<organism evidence="2 3">
    <name type="scientific">Thermogemmata fonticola</name>
    <dbReference type="NCBI Taxonomy" id="2755323"/>
    <lineage>
        <taxon>Bacteria</taxon>
        <taxon>Pseudomonadati</taxon>
        <taxon>Planctomycetota</taxon>
        <taxon>Planctomycetia</taxon>
        <taxon>Gemmatales</taxon>
        <taxon>Gemmataceae</taxon>
        <taxon>Thermogemmata</taxon>
    </lineage>
</organism>
<dbReference type="RefSeq" id="WP_194536330.1">
    <property type="nucleotide sequence ID" value="NZ_JACEFB010000001.1"/>
</dbReference>
<gene>
    <name evidence="2" type="ORF">H0921_01945</name>
</gene>
<sequence>MKERVLVSWSSGKDSAWMLHVLRQRDDVEVVGLLTTVNEAFGRVAMHGVRREVLRAQARAAGLPLWEIPLPWPCSNAEYEERMLRWCTCARQAGITAVAFGDLFLEDVRAYREQQLSQVGLRPLFPLWGRPQDTAALAETMLAAGLQAAVVCIDPRRLDPPQRWIGRWYTRQFLQDLPSDVDPCGEQGEFHTLCVAGPMFRYPVQITLGTAVERDGFWFIDSQLASE</sequence>
<dbReference type="SUPFAM" id="SSF52402">
    <property type="entry name" value="Adenine nucleotide alpha hydrolases-like"/>
    <property type="match status" value="1"/>
</dbReference>
<evidence type="ECO:0000313" key="3">
    <source>
        <dbReference type="Proteomes" id="UP000542342"/>
    </source>
</evidence>
<dbReference type="Gene3D" id="3.40.50.620">
    <property type="entry name" value="HUPs"/>
    <property type="match status" value="1"/>
</dbReference>
<dbReference type="Pfam" id="PF01902">
    <property type="entry name" value="Diphthami_syn_2"/>
    <property type="match status" value="1"/>
</dbReference>
<dbReference type="EMBL" id="JACEFB010000001">
    <property type="protein sequence ID" value="MBA2224920.1"/>
    <property type="molecule type" value="Genomic_DNA"/>
</dbReference>
<feature type="domain" description="Diphthamide synthase" evidence="1">
    <location>
        <begin position="4"/>
        <end position="223"/>
    </location>
</feature>
<keyword evidence="3" id="KW-1185">Reference proteome</keyword>
<accession>A0A7V8VBS0</accession>
<keyword evidence="2" id="KW-0378">Hydrolase</keyword>
<evidence type="ECO:0000259" key="1">
    <source>
        <dbReference type="Pfam" id="PF01902"/>
    </source>
</evidence>
<dbReference type="Gene3D" id="3.90.1490.10">
    <property type="entry name" value="putative n-type atp pyrophosphatase, domain 2"/>
    <property type="match status" value="1"/>
</dbReference>
<comment type="caution">
    <text evidence="2">The sequence shown here is derived from an EMBL/GenBank/DDBJ whole genome shotgun (WGS) entry which is preliminary data.</text>
</comment>
<evidence type="ECO:0000313" key="2">
    <source>
        <dbReference type="EMBL" id="MBA2224920.1"/>
    </source>
</evidence>
<dbReference type="AlphaFoldDB" id="A0A7V8VBS0"/>
<name>A0A7V8VBS0_9BACT</name>
<reference evidence="2 3" key="1">
    <citation type="submission" date="2020-07" db="EMBL/GenBank/DDBJ databases">
        <title>Thermogemmata thermophila gen. nov., sp. nov., a novel moderate thermophilic planctomycete from a Kamchatka hot spring.</title>
        <authorList>
            <person name="Elcheninov A.G."/>
            <person name="Podosokorskaya O.A."/>
            <person name="Kovaleva O.L."/>
            <person name="Novikov A."/>
            <person name="Bonch-Osmolovskaya E.A."/>
            <person name="Toshchakov S.V."/>
            <person name="Kublanov I.V."/>
        </authorList>
    </citation>
    <scope>NUCLEOTIDE SEQUENCE [LARGE SCALE GENOMIC DNA]</scope>
    <source>
        <strain evidence="2 3">2918</strain>
    </source>
</reference>
<proteinExistence type="predicted"/>
<dbReference type="InterPro" id="IPR002761">
    <property type="entry name" value="Diphthami_syn_dom"/>
</dbReference>
<dbReference type="GO" id="GO:0016787">
    <property type="term" value="F:hydrolase activity"/>
    <property type="evidence" value="ECO:0007669"/>
    <property type="project" value="UniProtKB-KW"/>
</dbReference>
<dbReference type="InterPro" id="IPR014729">
    <property type="entry name" value="Rossmann-like_a/b/a_fold"/>
</dbReference>
<protein>
    <submittedName>
        <fullName evidence="2">Adenine nucleotide alpha hydrolase</fullName>
    </submittedName>
</protein>
<dbReference type="Proteomes" id="UP000542342">
    <property type="component" value="Unassembled WGS sequence"/>
</dbReference>